<name>A0A1M4MWM1_9RHOB</name>
<evidence type="ECO:0000256" key="1">
    <source>
        <dbReference type="SAM" id="Phobius"/>
    </source>
</evidence>
<feature type="transmembrane region" description="Helical" evidence="1">
    <location>
        <begin position="91"/>
        <end position="111"/>
    </location>
</feature>
<protein>
    <submittedName>
        <fullName evidence="2">Putative membrane protein</fullName>
    </submittedName>
</protein>
<accession>A0A1M4MWM1</accession>
<feature type="transmembrane region" description="Helical" evidence="1">
    <location>
        <begin position="185"/>
        <end position="207"/>
    </location>
</feature>
<proteinExistence type="predicted"/>
<keyword evidence="1" id="KW-0812">Transmembrane</keyword>
<keyword evidence="1" id="KW-0472">Membrane</keyword>
<dbReference type="InterPro" id="IPR009495">
    <property type="entry name" value="NrsF"/>
</dbReference>
<keyword evidence="3" id="KW-1185">Reference proteome</keyword>
<evidence type="ECO:0000313" key="2">
    <source>
        <dbReference type="EMBL" id="SCM66932.1"/>
    </source>
</evidence>
<gene>
    <name evidence="2" type="ORF">KARMA_1117</name>
</gene>
<dbReference type="Pfam" id="PF06532">
    <property type="entry name" value="NrsF"/>
    <property type="match status" value="1"/>
</dbReference>
<evidence type="ECO:0000313" key="3">
    <source>
        <dbReference type="Proteomes" id="UP000184085"/>
    </source>
</evidence>
<feature type="transmembrane region" description="Helical" evidence="1">
    <location>
        <begin position="123"/>
        <end position="146"/>
    </location>
</feature>
<dbReference type="Proteomes" id="UP000184085">
    <property type="component" value="Unassembled WGS sequence"/>
</dbReference>
<dbReference type="EMBL" id="FMJB01000040">
    <property type="protein sequence ID" value="SCM66932.1"/>
    <property type="molecule type" value="Genomic_DNA"/>
</dbReference>
<keyword evidence="1" id="KW-1133">Transmembrane helix</keyword>
<feature type="transmembrane region" description="Helical" evidence="1">
    <location>
        <begin position="158"/>
        <end position="179"/>
    </location>
</feature>
<sequence length="213" mass="21890">MTTPEDTDAFIASLAARPTPEPLDLPRAAGWIGGAFAVGLGAVLGALGIRPDLGAALQDPVTLAKNALPLLLACLALPIAFLTTRPERDGPVWPLIVPVALAAGLFLLQAVNTAPTNFLPELMGQTAGACLISITAISALPLVVGIRTLRQGATTRPIRSGALLGLAIGALAAAGYALHCDEDAPLFYVTWYGIGILISTGIGALAGHKYLRW</sequence>
<feature type="transmembrane region" description="Helical" evidence="1">
    <location>
        <begin position="67"/>
        <end position="84"/>
    </location>
</feature>
<reference evidence="3" key="1">
    <citation type="submission" date="2016-09" db="EMBL/GenBank/DDBJ databases">
        <authorList>
            <person name="Wibberg D."/>
        </authorList>
    </citation>
    <scope>NUCLEOTIDE SEQUENCE [LARGE SCALE GENOMIC DNA]</scope>
</reference>
<feature type="transmembrane region" description="Helical" evidence="1">
    <location>
        <begin position="28"/>
        <end position="47"/>
    </location>
</feature>
<dbReference type="AlphaFoldDB" id="A0A1M4MWM1"/>
<dbReference type="RefSeq" id="WP_072705257.1">
    <property type="nucleotide sequence ID" value="NZ_FMJB01000040.1"/>
</dbReference>
<organism evidence="2 3">
    <name type="scientific">Donghicola eburneus</name>
    <dbReference type="NCBI Taxonomy" id="393278"/>
    <lineage>
        <taxon>Bacteria</taxon>
        <taxon>Pseudomonadati</taxon>
        <taxon>Pseudomonadota</taxon>
        <taxon>Alphaproteobacteria</taxon>
        <taxon>Rhodobacterales</taxon>
        <taxon>Roseobacteraceae</taxon>
        <taxon>Donghicola</taxon>
    </lineage>
</organism>